<evidence type="ECO:0000313" key="1">
    <source>
        <dbReference type="EMBL" id="ARW68260.1"/>
    </source>
</evidence>
<reference evidence="1" key="1">
    <citation type="journal article" date="2017" name="J. Phycol.">
        <title>Analysis of chloroplast genomes and a supermatrix inform reclassification of the Rhodomelaceae (Rhodophyta).</title>
        <authorList>
            <person name="Diaz-Tapia P."/>
            <person name="Maggs C.A."/>
            <person name="West J.A."/>
            <person name="Verbruggen H."/>
        </authorList>
    </citation>
    <scope>NUCLEOTIDE SEQUENCE</scope>
    <source>
        <strain evidence="1">PD1582</strain>
    </source>
</reference>
<gene>
    <name evidence="1" type="primary">orf35</name>
</gene>
<accession>A0A1Z1MQB0</accession>
<keyword evidence="1" id="KW-0150">Chloroplast</keyword>
<geneLocation type="chloroplast" evidence="1"/>
<dbReference type="EMBL" id="MF101451">
    <property type="protein sequence ID" value="ARW68260.1"/>
    <property type="molecule type" value="Genomic_DNA"/>
</dbReference>
<keyword evidence="1" id="KW-0934">Plastid</keyword>
<name>A0A1Z1MQB0_9FLOR</name>
<proteinExistence type="predicted"/>
<dbReference type="AlphaFoldDB" id="A0A1Z1MQB0"/>
<sequence length="35" mass="4595">MYFLYRLSLLIKNELRDYRKTFCRLYHLNYCRIKF</sequence>
<organism evidence="1">
    <name type="scientific">Chondria sp.</name>
    <name type="common">in: red algae</name>
    <dbReference type="NCBI Taxonomy" id="1982705"/>
    <lineage>
        <taxon>Eukaryota</taxon>
        <taxon>Rhodophyta</taxon>
        <taxon>Florideophyceae</taxon>
        <taxon>Rhodymeniophycidae</taxon>
        <taxon>Ceramiales</taxon>
        <taxon>Rhodomelaceae</taxon>
        <taxon>Chondrieae</taxon>
        <taxon>Chondria</taxon>
    </lineage>
</organism>
<protein>
    <submittedName>
        <fullName evidence="1">Uncharacterized protein</fullName>
    </submittedName>
</protein>